<keyword evidence="2" id="KW-1185">Reference proteome</keyword>
<protein>
    <submittedName>
        <fullName evidence="1">Uncharacterized protein</fullName>
    </submittedName>
</protein>
<dbReference type="EMBL" id="JBHSGU010000005">
    <property type="protein sequence ID" value="MFC4700816.1"/>
    <property type="molecule type" value="Genomic_DNA"/>
</dbReference>
<organism evidence="1 2">
    <name type="scientific">Glaciecola siphonariae</name>
    <dbReference type="NCBI Taxonomy" id="521012"/>
    <lineage>
        <taxon>Bacteria</taxon>
        <taxon>Pseudomonadati</taxon>
        <taxon>Pseudomonadota</taxon>
        <taxon>Gammaproteobacteria</taxon>
        <taxon>Alteromonadales</taxon>
        <taxon>Alteromonadaceae</taxon>
        <taxon>Glaciecola</taxon>
    </lineage>
</organism>
<proteinExistence type="predicted"/>
<evidence type="ECO:0000313" key="1">
    <source>
        <dbReference type="EMBL" id="MFC4700816.1"/>
    </source>
</evidence>
<sequence>MTESDAAEIFSSIELSVAGAVIVRRGGIYKITYSARAAAILIEAQAQIEEHIASLEISR</sequence>
<evidence type="ECO:0000313" key="2">
    <source>
        <dbReference type="Proteomes" id="UP001595897"/>
    </source>
</evidence>
<comment type="caution">
    <text evidence="1">The sequence shown here is derived from an EMBL/GenBank/DDBJ whole genome shotgun (WGS) entry which is preliminary data.</text>
</comment>
<gene>
    <name evidence="1" type="ORF">ACFO4O_11650</name>
</gene>
<dbReference type="RefSeq" id="WP_382408699.1">
    <property type="nucleotide sequence ID" value="NZ_JBHSGU010000005.1"/>
</dbReference>
<accession>A0ABV9LY66</accession>
<name>A0ABV9LY66_9ALTE</name>
<reference evidence="2" key="1">
    <citation type="journal article" date="2019" name="Int. J. Syst. Evol. Microbiol.">
        <title>The Global Catalogue of Microorganisms (GCM) 10K type strain sequencing project: providing services to taxonomists for standard genome sequencing and annotation.</title>
        <authorList>
            <consortium name="The Broad Institute Genomics Platform"/>
            <consortium name="The Broad Institute Genome Sequencing Center for Infectious Disease"/>
            <person name="Wu L."/>
            <person name="Ma J."/>
        </authorList>
    </citation>
    <scope>NUCLEOTIDE SEQUENCE [LARGE SCALE GENOMIC DNA]</scope>
    <source>
        <strain evidence="2">KACC 12507</strain>
    </source>
</reference>
<dbReference type="Proteomes" id="UP001595897">
    <property type="component" value="Unassembled WGS sequence"/>
</dbReference>